<reference evidence="1 2" key="1">
    <citation type="submission" date="2017-11" db="EMBL/GenBank/DDBJ databases">
        <title>Genome sequencing of Prevotella intermedia KCOM 2069.</title>
        <authorList>
            <person name="Kook J.-K."/>
            <person name="Park S.-N."/>
            <person name="Lim Y.K."/>
        </authorList>
    </citation>
    <scope>NUCLEOTIDE SEQUENCE [LARGE SCALE GENOMIC DNA]</scope>
    <source>
        <strain evidence="1 2">KCOM 2069</strain>
    </source>
</reference>
<comment type="caution">
    <text evidence="1">The sequence shown here is derived from an EMBL/GenBank/DDBJ whole genome shotgun (WGS) entry which is preliminary data.</text>
</comment>
<evidence type="ECO:0000313" key="1">
    <source>
        <dbReference type="EMBL" id="PIN29335.1"/>
    </source>
</evidence>
<name>A0A2G9IHV7_PREIN</name>
<dbReference type="Proteomes" id="UP000230500">
    <property type="component" value="Unassembled WGS sequence"/>
</dbReference>
<gene>
    <name evidence="1" type="ORF">CUC04_08030</name>
</gene>
<dbReference type="EMBL" id="PESN01000001">
    <property type="protein sequence ID" value="PIN29335.1"/>
    <property type="molecule type" value="Genomic_DNA"/>
</dbReference>
<accession>A0A2G9IHV7</accession>
<proteinExistence type="predicted"/>
<protein>
    <submittedName>
        <fullName evidence="1">Uncharacterized protein</fullName>
    </submittedName>
</protein>
<dbReference type="AlphaFoldDB" id="A0A2G9IHV7"/>
<organism evidence="1 2">
    <name type="scientific">Prevotella intermedia</name>
    <dbReference type="NCBI Taxonomy" id="28131"/>
    <lineage>
        <taxon>Bacteria</taxon>
        <taxon>Pseudomonadati</taxon>
        <taxon>Bacteroidota</taxon>
        <taxon>Bacteroidia</taxon>
        <taxon>Bacteroidales</taxon>
        <taxon>Prevotellaceae</taxon>
        <taxon>Prevotella</taxon>
    </lineage>
</organism>
<evidence type="ECO:0000313" key="2">
    <source>
        <dbReference type="Proteomes" id="UP000230500"/>
    </source>
</evidence>
<sequence length="66" mass="7465">MIIIFAMRSAPFSATHTLPLILFVVACKNTILYCKQRKNITVFAPFQLNNIAIPAMPCRNNKETKP</sequence>